<sequence>MPPPNPFTYTSLPNADTWMRLLLLLLATNGDAASPLYGELNPCARDTAPPYNPISYCWGDTTDSSILNIRHDGETEWSQLPIRSNLAELLRELRGSLSGKPIRVDAICINQSDEITEKGHQVRNMDKVYRGRDVIIWLGQADESSNHVMDLLDKVCLIKASASITAMDSSHGFQQDQAQDVGSASMEQLFAELQPNGYKALYEFVSRPWFSRRWIVQLYVLSGTAMIWVDNRKQDFEALQLVYRALRPKLVQHRDGKGWKITCNFDPDHPHHMPSEEIDPLKRFHRLLWTHDTVLSHNTDGLTLERLLDNFAGFFSADPRDGIYAFLSLASDIDPLLWLPEYSKVADVVNIYRTAVFHIVEQSGCLDVVCRSNHAFAGSVHTEDRSTWVPWFGPQRIT</sequence>
<evidence type="ECO:0000259" key="2">
    <source>
        <dbReference type="Pfam" id="PF06985"/>
    </source>
</evidence>
<evidence type="ECO:0000313" key="3">
    <source>
        <dbReference type="EMBL" id="KAH7041425.1"/>
    </source>
</evidence>
<dbReference type="AlphaFoldDB" id="A0A9P8YLY2"/>
<feature type="domain" description="Heterokaryon incompatibility" evidence="2">
    <location>
        <begin position="51"/>
        <end position="217"/>
    </location>
</feature>
<dbReference type="Pfam" id="PF06985">
    <property type="entry name" value="HET"/>
    <property type="match status" value="1"/>
</dbReference>
<proteinExistence type="predicted"/>
<dbReference type="RefSeq" id="XP_046019480.1">
    <property type="nucleotide sequence ID" value="XM_046157990.1"/>
</dbReference>
<organism evidence="3 4">
    <name type="scientific">Microdochium trichocladiopsis</name>
    <dbReference type="NCBI Taxonomy" id="1682393"/>
    <lineage>
        <taxon>Eukaryota</taxon>
        <taxon>Fungi</taxon>
        <taxon>Dikarya</taxon>
        <taxon>Ascomycota</taxon>
        <taxon>Pezizomycotina</taxon>
        <taxon>Sordariomycetes</taxon>
        <taxon>Xylariomycetidae</taxon>
        <taxon>Xylariales</taxon>
        <taxon>Microdochiaceae</taxon>
        <taxon>Microdochium</taxon>
    </lineage>
</organism>
<reference evidence="3" key="1">
    <citation type="journal article" date="2021" name="Nat. Commun.">
        <title>Genetic determinants of endophytism in the Arabidopsis root mycobiome.</title>
        <authorList>
            <person name="Mesny F."/>
            <person name="Miyauchi S."/>
            <person name="Thiergart T."/>
            <person name="Pickel B."/>
            <person name="Atanasova L."/>
            <person name="Karlsson M."/>
            <person name="Huettel B."/>
            <person name="Barry K.W."/>
            <person name="Haridas S."/>
            <person name="Chen C."/>
            <person name="Bauer D."/>
            <person name="Andreopoulos W."/>
            <person name="Pangilinan J."/>
            <person name="LaButti K."/>
            <person name="Riley R."/>
            <person name="Lipzen A."/>
            <person name="Clum A."/>
            <person name="Drula E."/>
            <person name="Henrissat B."/>
            <person name="Kohler A."/>
            <person name="Grigoriev I.V."/>
            <person name="Martin F.M."/>
            <person name="Hacquard S."/>
        </authorList>
    </citation>
    <scope>NUCLEOTIDE SEQUENCE</scope>
    <source>
        <strain evidence="3">MPI-CAGE-CH-0230</strain>
    </source>
</reference>
<keyword evidence="4" id="KW-1185">Reference proteome</keyword>
<accession>A0A9P8YLY2</accession>
<dbReference type="InterPro" id="IPR052895">
    <property type="entry name" value="HetReg/Transcr_Mod"/>
</dbReference>
<comment type="caution">
    <text evidence="3">The sequence shown here is derived from an EMBL/GenBank/DDBJ whole genome shotgun (WGS) entry which is preliminary data.</text>
</comment>
<dbReference type="Proteomes" id="UP000756346">
    <property type="component" value="Unassembled WGS sequence"/>
</dbReference>
<dbReference type="GeneID" id="70187536"/>
<dbReference type="InterPro" id="IPR010730">
    <property type="entry name" value="HET"/>
</dbReference>
<gene>
    <name evidence="3" type="ORF">B0I36DRAFT_358597</name>
</gene>
<name>A0A9P8YLY2_9PEZI</name>
<dbReference type="PANTHER" id="PTHR24148:SF64">
    <property type="entry name" value="HETEROKARYON INCOMPATIBILITY DOMAIN-CONTAINING PROTEIN"/>
    <property type="match status" value="1"/>
</dbReference>
<dbReference type="EMBL" id="JAGTJQ010000001">
    <property type="protein sequence ID" value="KAH7041425.1"/>
    <property type="molecule type" value="Genomic_DNA"/>
</dbReference>
<keyword evidence="1" id="KW-0732">Signal</keyword>
<feature type="chain" id="PRO_5040115036" evidence="1">
    <location>
        <begin position="33"/>
        <end position="398"/>
    </location>
</feature>
<evidence type="ECO:0000313" key="4">
    <source>
        <dbReference type="Proteomes" id="UP000756346"/>
    </source>
</evidence>
<protein>
    <submittedName>
        <fullName evidence="3">Heterokaryon incompatibility protein-domain-containing protein</fullName>
    </submittedName>
</protein>
<dbReference type="PANTHER" id="PTHR24148">
    <property type="entry name" value="ANKYRIN REPEAT DOMAIN-CONTAINING PROTEIN 39 HOMOLOG-RELATED"/>
    <property type="match status" value="1"/>
</dbReference>
<dbReference type="OrthoDB" id="4776650at2759"/>
<feature type="signal peptide" evidence="1">
    <location>
        <begin position="1"/>
        <end position="32"/>
    </location>
</feature>
<evidence type="ECO:0000256" key="1">
    <source>
        <dbReference type="SAM" id="SignalP"/>
    </source>
</evidence>